<reference evidence="13" key="2">
    <citation type="submission" date="2017-06" db="EMBL/GenBank/DDBJ databases">
        <title>WGS assembly of Brachypodium distachyon.</title>
        <authorList>
            <consortium name="The International Brachypodium Initiative"/>
            <person name="Lucas S."/>
            <person name="Harmon-Smith M."/>
            <person name="Lail K."/>
            <person name="Tice H."/>
            <person name="Grimwood J."/>
            <person name="Bruce D."/>
            <person name="Barry K."/>
            <person name="Shu S."/>
            <person name="Lindquist E."/>
            <person name="Wang M."/>
            <person name="Pitluck S."/>
            <person name="Vogel J.P."/>
            <person name="Garvin D.F."/>
            <person name="Mockler T.C."/>
            <person name="Schmutz J."/>
            <person name="Rokhsar D."/>
            <person name="Bevan M.W."/>
        </authorList>
    </citation>
    <scope>NUCLEOTIDE SEQUENCE</scope>
    <source>
        <strain evidence="13">Bd21</strain>
    </source>
</reference>
<reference evidence="14" key="3">
    <citation type="submission" date="2018-08" db="UniProtKB">
        <authorList>
            <consortium name="EnsemblPlants"/>
        </authorList>
    </citation>
    <scope>IDENTIFICATION</scope>
    <source>
        <strain evidence="14">cv. Bd21</strain>
    </source>
</reference>
<dbReference type="AlphaFoldDB" id="A0A0Q3GYZ4"/>
<feature type="binding site" description="axial binding residue" evidence="11">
    <location>
        <position position="481"/>
    </location>
    <ligand>
        <name>heme</name>
        <dbReference type="ChEBI" id="CHEBI:30413"/>
    </ligand>
    <ligandPart>
        <name>Fe</name>
        <dbReference type="ChEBI" id="CHEBI:18248"/>
    </ligandPart>
</feature>
<dbReference type="RefSeq" id="XP_024318512.1">
    <property type="nucleotide sequence ID" value="XM_024462744.1"/>
</dbReference>
<dbReference type="PRINTS" id="PR00463">
    <property type="entry name" value="EP450I"/>
</dbReference>
<dbReference type="PANTHER" id="PTHR47947:SF62">
    <property type="entry name" value="CYTOCHROME P450, FAMILY 81, SUBFAMILY D, POLYPEPTIDE 5"/>
    <property type="match status" value="1"/>
</dbReference>
<evidence type="ECO:0000256" key="10">
    <source>
        <dbReference type="ARBA" id="ARBA00023136"/>
    </source>
</evidence>
<sequence>MPMPMPPEAMDAATAGISGVLLLLLLLLAGALAVFARLSLGSRSSSSSAPSPASSLPVLGHLHLLKKPLHRSLAALAAQAPPMPLASLRLGARRALLVSTHAAAEECFTGARDAALAGRPRLLAGKHLGYGHSTVVWASHGAHWRGLRRFLATELFSASRLAALAAGRQAEAAALVRNLLLDSSAAAAGAGGGDGEEICAAVALRPRLFELVLNVMLRAVTGHAGGVGIGDDGCVRRRRVAFQEIVEESFAVSGAPSFGDFFPALRWVDRLRGVEAALAGLQRKRDAFVAGLIDEHRRIPGRDVDEKKKKGVIDVLLEQQEADPEQYTDTIIKGIVLVLLSAGTDTSALTTEWAMALLLTHPEAMEKARAEIDGNIGTGRLVEEPDISNLPYLQCVVKETLRLCPVAPVVPAHEAMEDCVVGGFRVRRGTIVLVNAWAIHRDADVWDAPGEFRPERFLDDADIGMGNAAPMLPFGLGRRRCPGEGLAVRLVSLALAAMVQCFEWDVVGDVDMAEGAGLTMPMATPLAAVCRPRAFVESLLSAAG</sequence>
<evidence type="ECO:0000256" key="4">
    <source>
        <dbReference type="ARBA" id="ARBA00022692"/>
    </source>
</evidence>
<keyword evidence="8 11" id="KW-0408">Iron</keyword>
<dbReference type="GO" id="GO:0016705">
    <property type="term" value="F:oxidoreductase activity, acting on paired donors, with incorporation or reduction of molecular oxygen"/>
    <property type="evidence" value="ECO:0007669"/>
    <property type="project" value="InterPro"/>
</dbReference>
<comment type="similarity">
    <text evidence="2 12">Belongs to the cytochrome P450 family.</text>
</comment>
<evidence type="ECO:0000256" key="6">
    <source>
        <dbReference type="ARBA" id="ARBA00022989"/>
    </source>
</evidence>
<evidence type="ECO:0000256" key="7">
    <source>
        <dbReference type="ARBA" id="ARBA00023002"/>
    </source>
</evidence>
<evidence type="ECO:0000313" key="15">
    <source>
        <dbReference type="Proteomes" id="UP000008810"/>
    </source>
</evidence>
<keyword evidence="10" id="KW-0472">Membrane</keyword>
<keyword evidence="4" id="KW-0812">Transmembrane</keyword>
<dbReference type="GeneID" id="100827628"/>
<dbReference type="InterPro" id="IPR002401">
    <property type="entry name" value="Cyt_P450_E_grp-I"/>
</dbReference>
<gene>
    <name evidence="14" type="primary">LOC100827628</name>
    <name evidence="13" type="ORF">BRADI_4g03440v3</name>
</gene>
<dbReference type="EMBL" id="CM000883">
    <property type="protein sequence ID" value="KQJ86122.1"/>
    <property type="molecule type" value="Genomic_DNA"/>
</dbReference>
<evidence type="ECO:0000256" key="9">
    <source>
        <dbReference type="ARBA" id="ARBA00023033"/>
    </source>
</evidence>
<dbReference type="Pfam" id="PF00067">
    <property type="entry name" value="p450"/>
    <property type="match status" value="1"/>
</dbReference>
<dbReference type="InterPro" id="IPR001128">
    <property type="entry name" value="Cyt_P450"/>
</dbReference>
<protein>
    <recommendedName>
        <fullName evidence="16">Cytochrome P450</fullName>
    </recommendedName>
</protein>
<dbReference type="InterPro" id="IPR036396">
    <property type="entry name" value="Cyt_P450_sf"/>
</dbReference>
<reference evidence="13 14" key="1">
    <citation type="journal article" date="2010" name="Nature">
        <title>Genome sequencing and analysis of the model grass Brachypodium distachyon.</title>
        <authorList>
            <consortium name="International Brachypodium Initiative"/>
        </authorList>
    </citation>
    <scope>NUCLEOTIDE SEQUENCE [LARGE SCALE GENOMIC DNA]</scope>
    <source>
        <strain evidence="13">Bd21</strain>
        <strain evidence="14">cv. Bd21</strain>
    </source>
</reference>
<keyword evidence="9 12" id="KW-0503">Monooxygenase</keyword>
<dbReference type="PANTHER" id="PTHR47947">
    <property type="entry name" value="CYTOCHROME P450 82C3-RELATED"/>
    <property type="match status" value="1"/>
</dbReference>
<accession>A0A0Q3GYZ4</accession>
<dbReference type="GO" id="GO:0004497">
    <property type="term" value="F:monooxygenase activity"/>
    <property type="evidence" value="ECO:0007669"/>
    <property type="project" value="UniProtKB-KW"/>
</dbReference>
<keyword evidence="6" id="KW-1133">Transmembrane helix</keyword>
<name>A0A0Q3GYZ4_BRADI</name>
<evidence type="ECO:0000256" key="8">
    <source>
        <dbReference type="ARBA" id="ARBA00023004"/>
    </source>
</evidence>
<dbReference type="PRINTS" id="PR00385">
    <property type="entry name" value="P450"/>
</dbReference>
<dbReference type="InterPro" id="IPR050651">
    <property type="entry name" value="Plant_Cytochrome_P450_Monoox"/>
</dbReference>
<keyword evidence="7 12" id="KW-0560">Oxidoreductase</keyword>
<evidence type="ECO:0000256" key="5">
    <source>
        <dbReference type="ARBA" id="ARBA00022723"/>
    </source>
</evidence>
<dbReference type="FunFam" id="1.10.630.10:FF:000081">
    <property type="entry name" value="Cytochrome P450 CYP81N5"/>
    <property type="match status" value="1"/>
</dbReference>
<evidence type="ECO:0000313" key="13">
    <source>
        <dbReference type="EMBL" id="KQJ86122.1"/>
    </source>
</evidence>
<dbReference type="EnsemblPlants" id="KQJ86122">
    <property type="protein sequence ID" value="KQJ86122"/>
    <property type="gene ID" value="BRADI_4g03440v3"/>
</dbReference>
<dbReference type="Gramene" id="KQJ86122">
    <property type="protein sequence ID" value="KQJ86122"/>
    <property type="gene ID" value="BRADI_4g03440v3"/>
</dbReference>
<dbReference type="SUPFAM" id="SSF48264">
    <property type="entry name" value="Cytochrome P450"/>
    <property type="match status" value="1"/>
</dbReference>
<dbReference type="OrthoDB" id="666026at2759"/>
<proteinExistence type="inferred from homology"/>
<dbReference type="GO" id="GO:0005506">
    <property type="term" value="F:iron ion binding"/>
    <property type="evidence" value="ECO:0007669"/>
    <property type="project" value="InterPro"/>
</dbReference>
<keyword evidence="3 11" id="KW-0349">Heme</keyword>
<evidence type="ECO:0000256" key="11">
    <source>
        <dbReference type="PIRSR" id="PIRSR602401-1"/>
    </source>
</evidence>
<dbReference type="ExpressionAtlas" id="A0A0Q3GYZ4">
    <property type="expression patterns" value="baseline"/>
</dbReference>
<dbReference type="PROSITE" id="PS00086">
    <property type="entry name" value="CYTOCHROME_P450"/>
    <property type="match status" value="1"/>
</dbReference>
<keyword evidence="5 11" id="KW-0479">Metal-binding</keyword>
<keyword evidence="15" id="KW-1185">Reference proteome</keyword>
<dbReference type="GO" id="GO:0016020">
    <property type="term" value="C:membrane"/>
    <property type="evidence" value="ECO:0007669"/>
    <property type="project" value="UniProtKB-SubCell"/>
</dbReference>
<evidence type="ECO:0000256" key="12">
    <source>
        <dbReference type="RuleBase" id="RU000461"/>
    </source>
</evidence>
<dbReference type="InterPro" id="IPR017972">
    <property type="entry name" value="Cyt_P450_CS"/>
</dbReference>
<organism evidence="13">
    <name type="scientific">Brachypodium distachyon</name>
    <name type="common">Purple false brome</name>
    <name type="synonym">Trachynia distachya</name>
    <dbReference type="NCBI Taxonomy" id="15368"/>
    <lineage>
        <taxon>Eukaryota</taxon>
        <taxon>Viridiplantae</taxon>
        <taxon>Streptophyta</taxon>
        <taxon>Embryophyta</taxon>
        <taxon>Tracheophyta</taxon>
        <taxon>Spermatophyta</taxon>
        <taxon>Magnoliopsida</taxon>
        <taxon>Liliopsida</taxon>
        <taxon>Poales</taxon>
        <taxon>Poaceae</taxon>
        <taxon>BOP clade</taxon>
        <taxon>Pooideae</taxon>
        <taxon>Stipodae</taxon>
        <taxon>Brachypodieae</taxon>
        <taxon>Brachypodium</taxon>
    </lineage>
</organism>
<evidence type="ECO:0000256" key="2">
    <source>
        <dbReference type="ARBA" id="ARBA00010617"/>
    </source>
</evidence>
<dbReference type="Proteomes" id="UP000008810">
    <property type="component" value="Chromosome 4"/>
</dbReference>
<dbReference type="GO" id="GO:0020037">
    <property type="term" value="F:heme binding"/>
    <property type="evidence" value="ECO:0007669"/>
    <property type="project" value="InterPro"/>
</dbReference>
<evidence type="ECO:0000313" key="14">
    <source>
        <dbReference type="EnsemblPlants" id="KQJ86122"/>
    </source>
</evidence>
<evidence type="ECO:0008006" key="16">
    <source>
        <dbReference type="Google" id="ProtNLM"/>
    </source>
</evidence>
<comment type="cofactor">
    <cofactor evidence="11">
        <name>heme</name>
        <dbReference type="ChEBI" id="CHEBI:30413"/>
    </cofactor>
</comment>
<comment type="subcellular location">
    <subcellularLocation>
        <location evidence="1">Membrane</location>
        <topology evidence="1">Single-pass membrane protein</topology>
    </subcellularLocation>
</comment>
<evidence type="ECO:0000256" key="3">
    <source>
        <dbReference type="ARBA" id="ARBA00022617"/>
    </source>
</evidence>
<evidence type="ECO:0000256" key="1">
    <source>
        <dbReference type="ARBA" id="ARBA00004167"/>
    </source>
</evidence>
<dbReference type="Gene3D" id="1.10.630.10">
    <property type="entry name" value="Cytochrome P450"/>
    <property type="match status" value="1"/>
</dbReference>